<evidence type="ECO:0000256" key="2">
    <source>
        <dbReference type="ARBA" id="ARBA00022723"/>
    </source>
</evidence>
<dbReference type="InterPro" id="IPR003347">
    <property type="entry name" value="JmjC_dom"/>
</dbReference>
<evidence type="ECO:0000256" key="5">
    <source>
        <dbReference type="ARBA" id="ARBA00023004"/>
    </source>
</evidence>
<dbReference type="PANTHER" id="PTHR13096:SF8">
    <property type="entry name" value="RIBOSOMAL OXYGENASE 1"/>
    <property type="match status" value="1"/>
</dbReference>
<dbReference type="RefSeq" id="WP_091711560.1">
    <property type="nucleotide sequence ID" value="NZ_FOSH01000002.1"/>
</dbReference>
<dbReference type="Gene3D" id="2.60.120.650">
    <property type="entry name" value="Cupin"/>
    <property type="match status" value="1"/>
</dbReference>
<dbReference type="GO" id="GO:0005840">
    <property type="term" value="C:ribosome"/>
    <property type="evidence" value="ECO:0007669"/>
    <property type="project" value="UniProtKB-KW"/>
</dbReference>
<dbReference type="InterPro" id="IPR046799">
    <property type="entry name" value="ROXA-like_wH"/>
</dbReference>
<dbReference type="SUPFAM" id="SSF51197">
    <property type="entry name" value="Clavaminate synthase-like"/>
    <property type="match status" value="1"/>
</dbReference>
<feature type="domain" description="JmjC" evidence="6">
    <location>
        <begin position="98"/>
        <end position="226"/>
    </location>
</feature>
<comment type="cofactor">
    <cofactor evidence="1">
        <name>Fe(2+)</name>
        <dbReference type="ChEBI" id="CHEBI:29033"/>
    </cofactor>
</comment>
<keyword evidence="4" id="KW-0560">Oxidoreductase</keyword>
<evidence type="ECO:0000313" key="7">
    <source>
        <dbReference type="EMBL" id="SFJ88491.1"/>
    </source>
</evidence>
<keyword evidence="5" id="KW-0408">Iron</keyword>
<dbReference type="AlphaFoldDB" id="A0A1I3V2Y5"/>
<dbReference type="GO" id="GO:0046872">
    <property type="term" value="F:metal ion binding"/>
    <property type="evidence" value="ECO:0007669"/>
    <property type="project" value="UniProtKB-KW"/>
</dbReference>
<dbReference type="Pfam" id="PF08007">
    <property type="entry name" value="JmjC_2"/>
    <property type="match status" value="1"/>
</dbReference>
<evidence type="ECO:0000256" key="4">
    <source>
        <dbReference type="ARBA" id="ARBA00023002"/>
    </source>
</evidence>
<dbReference type="SMART" id="SM00558">
    <property type="entry name" value="JmjC"/>
    <property type="match status" value="1"/>
</dbReference>
<sequence>MSEFFNTGLSEQDFLDQYWQKKPLLIRQAFSDFQSPITADELADFACQEDVESRLIEEHAKSGPWKCRHGPFSEDDFSKLPESHWTLLVQDMDKHEPALAEITRQFSFIPEWRRDDLMISYAPVGGSVGPHTDGYDVFLLQAKGIRHWQIGSEPLLETDLIDGLDLKILSEFTADESWELEPGDMLYLPPHYAHHGVAMNDCMTFSIGFRAPTQTEVLDAYLHELAESAIGERHYSDPDLRINSSETEIDKTAIARFKQSLIDTINHSDSIIQSAFGRLVTQTKPSLEWLADEYLTEDNERSIAAQFKAGATLQRNPYIRLAWIDATQNILIFVAGESLAVAPSYKTIVDVLTGSSAIKDEQWKLLQQHEEAELVLSFLIEHGAWYWLTH</sequence>
<reference evidence="8" key="1">
    <citation type="submission" date="2016-10" db="EMBL/GenBank/DDBJ databases">
        <authorList>
            <person name="Varghese N."/>
            <person name="Submissions S."/>
        </authorList>
    </citation>
    <scope>NUCLEOTIDE SEQUENCE [LARGE SCALE GENOMIC DNA]</scope>
    <source>
        <strain evidence="8">DSM 11578</strain>
    </source>
</reference>
<dbReference type="Pfam" id="PF20514">
    <property type="entry name" value="WHD_ROXA"/>
    <property type="match status" value="1"/>
</dbReference>
<dbReference type="Gene3D" id="3.40.366.30">
    <property type="entry name" value="50S ribosomal protein L16 arginine hydroxylase, Chain A, Domain 2"/>
    <property type="match status" value="1"/>
</dbReference>
<evidence type="ECO:0000256" key="3">
    <source>
        <dbReference type="ARBA" id="ARBA00022964"/>
    </source>
</evidence>
<name>A0A1I3V2Y5_9GAMM</name>
<protein>
    <submittedName>
        <fullName evidence="7">50S ribosomal protein L16 3-hydroxylase</fullName>
    </submittedName>
</protein>
<organism evidence="7 8">
    <name type="scientific">Methylophaga sulfidovorans</name>
    <dbReference type="NCBI Taxonomy" id="45496"/>
    <lineage>
        <taxon>Bacteria</taxon>
        <taxon>Pseudomonadati</taxon>
        <taxon>Pseudomonadota</taxon>
        <taxon>Gammaproteobacteria</taxon>
        <taxon>Thiotrichales</taxon>
        <taxon>Piscirickettsiaceae</taxon>
        <taxon>Methylophaga</taxon>
    </lineage>
</organism>
<dbReference type="Proteomes" id="UP000198924">
    <property type="component" value="Unassembled WGS sequence"/>
</dbReference>
<evidence type="ECO:0000259" key="6">
    <source>
        <dbReference type="PROSITE" id="PS51184"/>
    </source>
</evidence>
<proteinExistence type="predicted"/>
<keyword evidence="7" id="KW-0687">Ribonucleoprotein</keyword>
<evidence type="ECO:0000256" key="1">
    <source>
        <dbReference type="ARBA" id="ARBA00001954"/>
    </source>
</evidence>
<dbReference type="PROSITE" id="PS51184">
    <property type="entry name" value="JMJC"/>
    <property type="match status" value="1"/>
</dbReference>
<gene>
    <name evidence="7" type="ORF">SAMN04488079_102178</name>
</gene>
<keyword evidence="3" id="KW-0223">Dioxygenase</keyword>
<keyword evidence="8" id="KW-1185">Reference proteome</keyword>
<dbReference type="STRING" id="45496.SAMN04488079_102178"/>
<dbReference type="GO" id="GO:0016706">
    <property type="term" value="F:2-oxoglutarate-dependent dioxygenase activity"/>
    <property type="evidence" value="ECO:0007669"/>
    <property type="project" value="TreeGrafter"/>
</dbReference>
<dbReference type="InterPro" id="IPR039994">
    <property type="entry name" value="NO66-like"/>
</dbReference>
<accession>A0A1I3V2Y5</accession>
<evidence type="ECO:0000313" key="8">
    <source>
        <dbReference type="Proteomes" id="UP000198924"/>
    </source>
</evidence>
<dbReference type="OrthoDB" id="9764016at2"/>
<keyword evidence="2" id="KW-0479">Metal-binding</keyword>
<dbReference type="EMBL" id="FOSH01000002">
    <property type="protein sequence ID" value="SFJ88491.1"/>
    <property type="molecule type" value="Genomic_DNA"/>
</dbReference>
<keyword evidence="7" id="KW-0689">Ribosomal protein</keyword>
<dbReference type="PANTHER" id="PTHR13096">
    <property type="entry name" value="MINA53 MYC INDUCED NUCLEAR ANTIGEN"/>
    <property type="match status" value="1"/>
</dbReference>